<keyword evidence="9" id="KW-0406">Ion transport</keyword>
<comment type="similarity">
    <text evidence="2">Belongs to the BexD/CtrA/VexA family.</text>
</comment>
<evidence type="ECO:0000256" key="6">
    <source>
        <dbReference type="ARBA" id="ARBA00022692"/>
    </source>
</evidence>
<dbReference type="Pfam" id="PF22461">
    <property type="entry name" value="SLBB_2"/>
    <property type="match status" value="1"/>
</dbReference>
<sequence length="185" mass="19812">MALACILLSACADNQAYPSASPAAASPDPADVLADYQLGASDKVRINVYNEETLSGEYVVGPSGKIAFPLIGEVEAANMTAAQLGESIRAKLADGFINDPHVTVEVVAFRPVYVMGEVNHAGQYPYTSGLTVLNAISAAEGFTYRAQKRYVFLTRAGSSKEVRVEVTPSLRVYPGDTIRVAERYF</sequence>
<evidence type="ECO:0000256" key="4">
    <source>
        <dbReference type="ARBA" id="ARBA00022452"/>
    </source>
</evidence>
<keyword evidence="18" id="KW-1185">Reference proteome</keyword>
<evidence type="ECO:0000256" key="14">
    <source>
        <dbReference type="ARBA" id="ARBA00023288"/>
    </source>
</evidence>
<evidence type="ECO:0000313" key="18">
    <source>
        <dbReference type="Proteomes" id="UP001197214"/>
    </source>
</evidence>
<evidence type="ECO:0000256" key="7">
    <source>
        <dbReference type="ARBA" id="ARBA00022729"/>
    </source>
</evidence>
<keyword evidence="4" id="KW-1134">Transmembrane beta strand</keyword>
<comment type="caution">
    <text evidence="17">The sequence shown here is derived from an EMBL/GenBank/DDBJ whole genome shotgun (WGS) entry which is preliminary data.</text>
</comment>
<keyword evidence="11" id="KW-0472">Membrane</keyword>
<keyword evidence="13" id="KW-0998">Cell outer membrane</keyword>
<evidence type="ECO:0000256" key="3">
    <source>
        <dbReference type="ARBA" id="ARBA00022448"/>
    </source>
</evidence>
<evidence type="ECO:0000313" key="17">
    <source>
        <dbReference type="EMBL" id="MBW4329910.1"/>
    </source>
</evidence>
<keyword evidence="12" id="KW-0564">Palmitate</keyword>
<dbReference type="EMBL" id="JAHWZX010000002">
    <property type="protein sequence ID" value="MBW4329910.1"/>
    <property type="molecule type" value="Genomic_DNA"/>
</dbReference>
<keyword evidence="5" id="KW-0762">Sugar transport</keyword>
<evidence type="ECO:0000256" key="5">
    <source>
        <dbReference type="ARBA" id="ARBA00022597"/>
    </source>
</evidence>
<keyword evidence="6" id="KW-0812">Transmembrane</keyword>
<dbReference type="InterPro" id="IPR049712">
    <property type="entry name" value="Poly_export"/>
</dbReference>
<feature type="domain" description="Polysaccharide export protein N-terminal" evidence="15">
    <location>
        <begin position="34"/>
        <end position="106"/>
    </location>
</feature>
<accession>A0ABS6XKH1</accession>
<keyword evidence="14" id="KW-0449">Lipoprotein</keyword>
<evidence type="ECO:0000256" key="10">
    <source>
        <dbReference type="ARBA" id="ARBA00023114"/>
    </source>
</evidence>
<evidence type="ECO:0000259" key="16">
    <source>
        <dbReference type="Pfam" id="PF22461"/>
    </source>
</evidence>
<evidence type="ECO:0000256" key="1">
    <source>
        <dbReference type="ARBA" id="ARBA00004571"/>
    </source>
</evidence>
<dbReference type="PANTHER" id="PTHR33619">
    <property type="entry name" value="POLYSACCHARIDE EXPORT PROTEIN GFCE-RELATED"/>
    <property type="match status" value="1"/>
</dbReference>
<keyword evidence="10" id="KW-0626">Porin</keyword>
<dbReference type="Pfam" id="PF02563">
    <property type="entry name" value="Poly_export"/>
    <property type="match status" value="1"/>
</dbReference>
<evidence type="ECO:0000256" key="12">
    <source>
        <dbReference type="ARBA" id="ARBA00023139"/>
    </source>
</evidence>
<dbReference type="InterPro" id="IPR003715">
    <property type="entry name" value="Poly_export_N"/>
</dbReference>
<name>A0ABS6XKH1_9SPHN</name>
<comment type="subcellular location">
    <subcellularLocation>
        <location evidence="1">Cell outer membrane</location>
        <topology evidence="1">Multi-pass membrane protein</topology>
    </subcellularLocation>
</comment>
<evidence type="ECO:0000256" key="13">
    <source>
        <dbReference type="ARBA" id="ARBA00023237"/>
    </source>
</evidence>
<evidence type="ECO:0000256" key="8">
    <source>
        <dbReference type="ARBA" id="ARBA00023047"/>
    </source>
</evidence>
<gene>
    <name evidence="17" type="ORF">KY084_03350</name>
</gene>
<protein>
    <submittedName>
        <fullName evidence="17">Polysaccharide export protein</fullName>
    </submittedName>
</protein>
<dbReference type="Proteomes" id="UP001197214">
    <property type="component" value="Unassembled WGS sequence"/>
</dbReference>
<keyword evidence="3" id="KW-0813">Transport</keyword>
<evidence type="ECO:0000256" key="2">
    <source>
        <dbReference type="ARBA" id="ARBA00009450"/>
    </source>
</evidence>
<dbReference type="RefSeq" id="WP_219237008.1">
    <property type="nucleotide sequence ID" value="NZ_JAHWZX010000002.1"/>
</dbReference>
<dbReference type="InterPro" id="IPR054765">
    <property type="entry name" value="SLBB_dom"/>
</dbReference>
<evidence type="ECO:0000259" key="15">
    <source>
        <dbReference type="Pfam" id="PF02563"/>
    </source>
</evidence>
<reference evidence="17 18" key="1">
    <citation type="submission" date="2021-07" db="EMBL/GenBank/DDBJ databases">
        <title>Stakelama flava sp. nov., a novel endophytic bacterium isolated from branch of Kandelia candel.</title>
        <authorList>
            <person name="Tuo L."/>
        </authorList>
    </citation>
    <scope>NUCLEOTIDE SEQUENCE [LARGE SCALE GENOMIC DNA]</scope>
    <source>
        <strain evidence="17 18">CBK3Z-3</strain>
    </source>
</reference>
<evidence type="ECO:0000256" key="9">
    <source>
        <dbReference type="ARBA" id="ARBA00023065"/>
    </source>
</evidence>
<proteinExistence type="inferred from homology"/>
<feature type="domain" description="SLBB" evidence="16">
    <location>
        <begin position="112"/>
        <end position="180"/>
    </location>
</feature>
<keyword evidence="8" id="KW-0625">Polysaccharide transport</keyword>
<evidence type="ECO:0000256" key="11">
    <source>
        <dbReference type="ARBA" id="ARBA00023136"/>
    </source>
</evidence>
<keyword evidence="7" id="KW-0732">Signal</keyword>
<dbReference type="PANTHER" id="PTHR33619:SF3">
    <property type="entry name" value="POLYSACCHARIDE EXPORT PROTEIN GFCE-RELATED"/>
    <property type="match status" value="1"/>
</dbReference>
<organism evidence="17 18">
    <name type="scientific">Stakelama flava</name>
    <dbReference type="NCBI Taxonomy" id="2860338"/>
    <lineage>
        <taxon>Bacteria</taxon>
        <taxon>Pseudomonadati</taxon>
        <taxon>Pseudomonadota</taxon>
        <taxon>Alphaproteobacteria</taxon>
        <taxon>Sphingomonadales</taxon>
        <taxon>Sphingomonadaceae</taxon>
        <taxon>Stakelama</taxon>
    </lineage>
</organism>